<dbReference type="RefSeq" id="WP_344834474.1">
    <property type="nucleotide sequence ID" value="NZ_BAAAUV010000018.1"/>
</dbReference>
<proteinExistence type="predicted"/>
<protein>
    <submittedName>
        <fullName evidence="2">Uncharacterized protein</fullName>
    </submittedName>
</protein>
<keyword evidence="3" id="KW-1185">Reference proteome</keyword>
<evidence type="ECO:0000313" key="2">
    <source>
        <dbReference type="EMBL" id="GAA3228393.1"/>
    </source>
</evidence>
<gene>
    <name evidence="2" type="ORF">GCM10010468_57710</name>
</gene>
<name>A0ABP6QG78_9ACTN</name>
<evidence type="ECO:0000313" key="3">
    <source>
        <dbReference type="Proteomes" id="UP001501237"/>
    </source>
</evidence>
<feature type="chain" id="PRO_5046969807" evidence="1">
    <location>
        <begin position="30"/>
        <end position="77"/>
    </location>
</feature>
<evidence type="ECO:0000256" key="1">
    <source>
        <dbReference type="SAM" id="SignalP"/>
    </source>
</evidence>
<sequence length="77" mass="8172">MKIASLLKPIAVAAVFAGTTAMATAPAHAAKIDCARIASLIDSSYFLWENSAPGSTQQVYYAAAATNYERIYIRGNC</sequence>
<feature type="signal peptide" evidence="1">
    <location>
        <begin position="1"/>
        <end position="29"/>
    </location>
</feature>
<dbReference type="Proteomes" id="UP001501237">
    <property type="component" value="Unassembled WGS sequence"/>
</dbReference>
<accession>A0ABP6QG78</accession>
<reference evidence="3" key="1">
    <citation type="journal article" date="2019" name="Int. J. Syst. Evol. Microbiol.">
        <title>The Global Catalogue of Microorganisms (GCM) 10K type strain sequencing project: providing services to taxonomists for standard genome sequencing and annotation.</title>
        <authorList>
            <consortium name="The Broad Institute Genomics Platform"/>
            <consortium name="The Broad Institute Genome Sequencing Center for Infectious Disease"/>
            <person name="Wu L."/>
            <person name="Ma J."/>
        </authorList>
    </citation>
    <scope>NUCLEOTIDE SEQUENCE [LARGE SCALE GENOMIC DNA]</scope>
    <source>
        <strain evidence="3">JCM 9377</strain>
    </source>
</reference>
<organism evidence="2 3">
    <name type="scientific">Actinocorallia longicatena</name>
    <dbReference type="NCBI Taxonomy" id="111803"/>
    <lineage>
        <taxon>Bacteria</taxon>
        <taxon>Bacillati</taxon>
        <taxon>Actinomycetota</taxon>
        <taxon>Actinomycetes</taxon>
        <taxon>Streptosporangiales</taxon>
        <taxon>Thermomonosporaceae</taxon>
        <taxon>Actinocorallia</taxon>
    </lineage>
</organism>
<keyword evidence="1" id="KW-0732">Signal</keyword>
<dbReference type="EMBL" id="BAAAUV010000018">
    <property type="protein sequence ID" value="GAA3228393.1"/>
    <property type="molecule type" value="Genomic_DNA"/>
</dbReference>
<comment type="caution">
    <text evidence="2">The sequence shown here is derived from an EMBL/GenBank/DDBJ whole genome shotgun (WGS) entry which is preliminary data.</text>
</comment>